<dbReference type="PROSITE" id="PS51371">
    <property type="entry name" value="CBS"/>
    <property type="match status" value="2"/>
</dbReference>
<dbReference type="SMART" id="SM00924">
    <property type="entry name" value="MgtE_N"/>
    <property type="match status" value="1"/>
</dbReference>
<dbReference type="RefSeq" id="WP_149760144.1">
    <property type="nucleotide sequence ID" value="NZ_BSPE01000056.1"/>
</dbReference>
<dbReference type="CDD" id="cd04606">
    <property type="entry name" value="CBS_pair_Mg_transporter"/>
    <property type="match status" value="1"/>
</dbReference>
<evidence type="ECO:0000256" key="9">
    <source>
        <dbReference type="RuleBase" id="RU362011"/>
    </source>
</evidence>
<keyword evidence="5 9" id="KW-0460">Magnesium</keyword>
<comment type="similarity">
    <text evidence="2 9">Belongs to the SLC41A transporter family.</text>
</comment>
<feature type="transmembrane region" description="Helical" evidence="9">
    <location>
        <begin position="408"/>
        <end position="433"/>
    </location>
</feature>
<feature type="transmembrane region" description="Helical" evidence="9">
    <location>
        <begin position="380"/>
        <end position="402"/>
    </location>
</feature>
<dbReference type="Gene3D" id="1.10.357.20">
    <property type="entry name" value="SLC41 divalent cation transporters, integral membrane domain"/>
    <property type="match status" value="1"/>
</dbReference>
<dbReference type="GO" id="GO:0005886">
    <property type="term" value="C:plasma membrane"/>
    <property type="evidence" value="ECO:0007669"/>
    <property type="project" value="UniProtKB-SubCell"/>
</dbReference>
<dbReference type="Gene3D" id="3.10.580.10">
    <property type="entry name" value="CBS-domain"/>
    <property type="match status" value="1"/>
</dbReference>
<comment type="caution">
    <text evidence="9">Lacks conserved residue(s) required for the propagation of feature annotation.</text>
</comment>
<feature type="transmembrane region" description="Helical" evidence="9">
    <location>
        <begin position="445"/>
        <end position="468"/>
    </location>
</feature>
<dbReference type="SMART" id="SM00116">
    <property type="entry name" value="CBS"/>
    <property type="match status" value="2"/>
</dbReference>
<evidence type="ECO:0000256" key="5">
    <source>
        <dbReference type="ARBA" id="ARBA00022842"/>
    </source>
</evidence>
<evidence type="ECO:0000259" key="10">
    <source>
        <dbReference type="PROSITE" id="PS51371"/>
    </source>
</evidence>
<dbReference type="InterPro" id="IPR046342">
    <property type="entry name" value="CBS_dom_sf"/>
</dbReference>
<dbReference type="InterPro" id="IPR038076">
    <property type="entry name" value="MgtE_N_sf"/>
</dbReference>
<dbReference type="SUPFAM" id="SSF161093">
    <property type="entry name" value="MgtE membrane domain-like"/>
    <property type="match status" value="1"/>
</dbReference>
<dbReference type="PANTHER" id="PTHR43773:SF1">
    <property type="entry name" value="MAGNESIUM TRANSPORTER MGTE"/>
    <property type="match status" value="1"/>
</dbReference>
<name>A0A1I3YR13_9HYPH</name>
<dbReference type="PANTHER" id="PTHR43773">
    <property type="entry name" value="MAGNESIUM TRANSPORTER MGTE"/>
    <property type="match status" value="1"/>
</dbReference>
<keyword evidence="9" id="KW-0479">Metal-binding</keyword>
<evidence type="ECO:0000256" key="4">
    <source>
        <dbReference type="ARBA" id="ARBA00022692"/>
    </source>
</evidence>
<dbReference type="GO" id="GO:0015095">
    <property type="term" value="F:magnesium ion transmembrane transporter activity"/>
    <property type="evidence" value="ECO:0007669"/>
    <property type="project" value="UniProtKB-UniRule"/>
</dbReference>
<comment type="subcellular location">
    <subcellularLocation>
        <location evidence="9">Cell membrane</location>
        <topology evidence="9">Multi-pass membrane protein</topology>
    </subcellularLocation>
    <subcellularLocation>
        <location evidence="1">Membrane</location>
        <topology evidence="1">Multi-pass membrane protein</topology>
    </subcellularLocation>
</comment>
<evidence type="ECO:0000256" key="3">
    <source>
        <dbReference type="ARBA" id="ARBA00022448"/>
    </source>
</evidence>
<dbReference type="SUPFAM" id="SSF158791">
    <property type="entry name" value="MgtE N-terminal domain-like"/>
    <property type="match status" value="1"/>
</dbReference>
<evidence type="ECO:0000256" key="1">
    <source>
        <dbReference type="ARBA" id="ARBA00004141"/>
    </source>
</evidence>
<keyword evidence="12" id="KW-1185">Reference proteome</keyword>
<keyword evidence="6 9" id="KW-1133">Transmembrane helix</keyword>
<dbReference type="InterPro" id="IPR006667">
    <property type="entry name" value="SLC41_membr_dom"/>
</dbReference>
<evidence type="ECO:0000256" key="8">
    <source>
        <dbReference type="PROSITE-ProRule" id="PRU00703"/>
    </source>
</evidence>
<dbReference type="Proteomes" id="UP000323300">
    <property type="component" value="Unassembled WGS sequence"/>
</dbReference>
<dbReference type="NCBIfam" id="TIGR00400">
    <property type="entry name" value="mgtE"/>
    <property type="match status" value="1"/>
</dbReference>
<dbReference type="GO" id="GO:0046872">
    <property type="term" value="F:metal ion binding"/>
    <property type="evidence" value="ECO:0007669"/>
    <property type="project" value="UniProtKB-KW"/>
</dbReference>
<sequence length="471" mass="51638">MEGREEQSPGSGAPDSLTDIYGEDGAIRASFLAHIGAAIADRDTLALKHDVAGLHQSELGDLLEALLPEQRRALVELMGSDFDFSSLTEVDEAIRLDIVDNLPNDQIAQAVQELDSDDAVYILEDLDEEDQEDILAQLPFTERIRLRRALDYPEETAGRRMQTEFVAVPPFWTVGQTIDYMREDHNLPDRFSQIFVIDPSFKLLGAVDLDQILRTKRSVKIEEIMHETRHAIPATMDQEEAAREFEQYDLLSAAVVDEDERLVGVLTIDDVVDVIQQEAEEDLLRMGGVGDEELSDTVVDTSRSRVPWLLINLMTAFLSASVISMFGATIEQMVALAALMPIVASLGGNAGTQTMTVTVRALATKDLDIYNAGRVIRREVMVGLLNGAVIATILGLVAGAWFQNPHLGLVIASAMIINMLAAALAGILIPLVLDRYGADPAISSSIFTTMITDVTGFMVFLGLAAWWLRLG</sequence>
<keyword evidence="7 9" id="KW-0472">Membrane</keyword>
<dbReference type="InterPro" id="IPR000644">
    <property type="entry name" value="CBS_dom"/>
</dbReference>
<keyword evidence="3 9" id="KW-0813">Transport</keyword>
<feature type="transmembrane region" description="Helical" evidence="9">
    <location>
        <begin position="308"/>
        <end position="330"/>
    </location>
</feature>
<gene>
    <name evidence="11" type="ORF">SAMN04488498_105113</name>
</gene>
<evidence type="ECO:0000313" key="12">
    <source>
        <dbReference type="Proteomes" id="UP000323300"/>
    </source>
</evidence>
<keyword evidence="4 9" id="KW-0812">Transmembrane</keyword>
<comment type="subunit">
    <text evidence="9">Homodimer.</text>
</comment>
<dbReference type="InterPro" id="IPR036739">
    <property type="entry name" value="SLC41_membr_dom_sf"/>
</dbReference>
<dbReference type="InterPro" id="IPR006668">
    <property type="entry name" value="Mg_transptr_MgtE_intracell_dom"/>
</dbReference>
<dbReference type="Gene3D" id="1.25.60.10">
    <property type="entry name" value="MgtE N-terminal domain-like"/>
    <property type="match status" value="1"/>
</dbReference>
<dbReference type="EMBL" id="FOSL01000005">
    <property type="protein sequence ID" value="SFK34284.1"/>
    <property type="molecule type" value="Genomic_DNA"/>
</dbReference>
<dbReference type="Pfam" id="PF01769">
    <property type="entry name" value="MgtE"/>
    <property type="match status" value="1"/>
</dbReference>
<dbReference type="AlphaFoldDB" id="A0A1I3YR13"/>
<protein>
    <recommendedName>
        <fullName evidence="9">Magnesium transporter MgtE</fullName>
    </recommendedName>
</protein>
<evidence type="ECO:0000256" key="7">
    <source>
        <dbReference type="ARBA" id="ARBA00023136"/>
    </source>
</evidence>
<dbReference type="Pfam" id="PF00571">
    <property type="entry name" value="CBS"/>
    <property type="match status" value="2"/>
</dbReference>
<dbReference type="Pfam" id="PF03448">
    <property type="entry name" value="MgtE_N"/>
    <property type="match status" value="1"/>
</dbReference>
<evidence type="ECO:0000256" key="6">
    <source>
        <dbReference type="ARBA" id="ARBA00022989"/>
    </source>
</evidence>
<evidence type="ECO:0000313" key="11">
    <source>
        <dbReference type="EMBL" id="SFK34284.1"/>
    </source>
</evidence>
<keyword evidence="8" id="KW-0129">CBS domain</keyword>
<dbReference type="InterPro" id="IPR006669">
    <property type="entry name" value="MgtE_transporter"/>
</dbReference>
<organism evidence="11 12">
    <name type="scientific">Neomesorhizobium albiziae</name>
    <dbReference type="NCBI Taxonomy" id="335020"/>
    <lineage>
        <taxon>Bacteria</taxon>
        <taxon>Pseudomonadati</taxon>
        <taxon>Pseudomonadota</taxon>
        <taxon>Alphaproteobacteria</taxon>
        <taxon>Hyphomicrobiales</taxon>
        <taxon>Phyllobacteriaceae</taxon>
        <taxon>Neomesorhizobium</taxon>
    </lineage>
</organism>
<feature type="domain" description="CBS" evidence="10">
    <location>
        <begin position="161"/>
        <end position="223"/>
    </location>
</feature>
<dbReference type="SUPFAM" id="SSF54631">
    <property type="entry name" value="CBS-domain pair"/>
    <property type="match status" value="1"/>
</dbReference>
<reference evidence="11 12" key="1">
    <citation type="submission" date="2016-10" db="EMBL/GenBank/DDBJ databases">
        <authorList>
            <person name="Varghese N."/>
            <person name="Submissions S."/>
        </authorList>
    </citation>
    <scope>NUCLEOTIDE SEQUENCE [LARGE SCALE GENOMIC DNA]</scope>
    <source>
        <strain evidence="11 12">DSM 21822</strain>
    </source>
</reference>
<keyword evidence="9" id="KW-1003">Cell membrane</keyword>
<evidence type="ECO:0000256" key="2">
    <source>
        <dbReference type="ARBA" id="ARBA00009749"/>
    </source>
</evidence>
<dbReference type="OrthoDB" id="9790355at2"/>
<accession>A0A1I3YR13</accession>
<comment type="function">
    <text evidence="9">Acts as a magnesium transporter.</text>
</comment>
<feature type="domain" description="CBS" evidence="10">
    <location>
        <begin position="225"/>
        <end position="281"/>
    </location>
</feature>
<proteinExistence type="inferred from homology"/>